<name>A0A919V8T5_9ACTN</name>
<dbReference type="PROSITE" id="PS50914">
    <property type="entry name" value="BON"/>
    <property type="match status" value="1"/>
</dbReference>
<dbReference type="AlphaFoldDB" id="A0A919V8T5"/>
<dbReference type="InterPro" id="IPR017080">
    <property type="entry name" value="UCP036990_CBS_BON"/>
</dbReference>
<dbReference type="InterPro" id="IPR051257">
    <property type="entry name" value="Diverse_CBS-Domain"/>
</dbReference>
<feature type="domain" description="CBS" evidence="4">
    <location>
        <begin position="9"/>
        <end position="68"/>
    </location>
</feature>
<evidence type="ECO:0008006" key="7">
    <source>
        <dbReference type="Google" id="ProtNLM"/>
    </source>
</evidence>
<dbReference type="PIRSF" id="PIRSF036990">
    <property type="entry name" value="UCP036990_CBS_BON"/>
    <property type="match status" value="1"/>
</dbReference>
<dbReference type="Gene3D" id="3.30.1340.30">
    <property type="match status" value="1"/>
</dbReference>
<feature type="domain" description="BON" evidence="3">
    <location>
        <begin position="155"/>
        <end position="224"/>
    </location>
</feature>
<evidence type="ECO:0000256" key="1">
    <source>
        <dbReference type="ARBA" id="ARBA00023122"/>
    </source>
</evidence>
<protein>
    <recommendedName>
        <fullName evidence="7">CBS domain-containing protein</fullName>
    </recommendedName>
</protein>
<reference evidence="5" key="1">
    <citation type="submission" date="2021-01" db="EMBL/GenBank/DDBJ databases">
        <title>Whole genome shotgun sequence of Sphaerisporangium rufum NBRC 109079.</title>
        <authorList>
            <person name="Komaki H."/>
            <person name="Tamura T."/>
        </authorList>
    </citation>
    <scope>NUCLEOTIDE SEQUENCE</scope>
    <source>
        <strain evidence="5">NBRC 109079</strain>
    </source>
</reference>
<organism evidence="5 6">
    <name type="scientific">Sphaerisporangium rufum</name>
    <dbReference type="NCBI Taxonomy" id="1381558"/>
    <lineage>
        <taxon>Bacteria</taxon>
        <taxon>Bacillati</taxon>
        <taxon>Actinomycetota</taxon>
        <taxon>Actinomycetes</taxon>
        <taxon>Streptosporangiales</taxon>
        <taxon>Streptosporangiaceae</taxon>
        <taxon>Sphaerisporangium</taxon>
    </lineage>
</organism>
<dbReference type="CDD" id="cd04586">
    <property type="entry name" value="CBS_pair_BON_assoc"/>
    <property type="match status" value="1"/>
</dbReference>
<dbReference type="PANTHER" id="PTHR43080">
    <property type="entry name" value="CBS DOMAIN-CONTAINING PROTEIN CBSX3, MITOCHONDRIAL"/>
    <property type="match status" value="1"/>
</dbReference>
<dbReference type="RefSeq" id="WP_203994272.1">
    <property type="nucleotide sequence ID" value="NZ_BOOU01000106.1"/>
</dbReference>
<dbReference type="Pfam" id="PF00571">
    <property type="entry name" value="CBS"/>
    <property type="match status" value="2"/>
</dbReference>
<dbReference type="SUPFAM" id="SSF54631">
    <property type="entry name" value="CBS-domain pair"/>
    <property type="match status" value="1"/>
</dbReference>
<evidence type="ECO:0000259" key="4">
    <source>
        <dbReference type="PROSITE" id="PS51371"/>
    </source>
</evidence>
<dbReference type="InterPro" id="IPR007055">
    <property type="entry name" value="BON_dom"/>
</dbReference>
<proteinExistence type="predicted"/>
<gene>
    <name evidence="5" type="ORF">Sru01_66570</name>
</gene>
<keyword evidence="1 2" id="KW-0129">CBS domain</keyword>
<sequence>MQMNVRDVMTADVASVHRDAPFKDVAELLIAREVSAVPVVDDAGRVVGVVSEADLLRKEEFREQYYREGYRPPLRARLRDQVGGPWHERGDRAAGDTAGDLMTSPAFTAKPYTTVVAAARLMHQHGVRRLPVTDDAERPVGMVSRHDLLKVFARSDEEISAEVREDVLRRGLWVDTGAVTVTTRRGVVTLGGRMRRRSEAEIAARLAGRVNGVVGVLNEIGYEEDDTPDWDGR</sequence>
<dbReference type="Pfam" id="PF04972">
    <property type="entry name" value="BON"/>
    <property type="match status" value="1"/>
</dbReference>
<comment type="caution">
    <text evidence="5">The sequence shown here is derived from an EMBL/GenBank/DDBJ whole genome shotgun (WGS) entry which is preliminary data.</text>
</comment>
<keyword evidence="6" id="KW-1185">Reference proteome</keyword>
<evidence type="ECO:0000256" key="2">
    <source>
        <dbReference type="PROSITE-ProRule" id="PRU00703"/>
    </source>
</evidence>
<feature type="domain" description="CBS" evidence="4">
    <location>
        <begin position="102"/>
        <end position="158"/>
    </location>
</feature>
<dbReference type="SMART" id="SM00116">
    <property type="entry name" value="CBS"/>
    <property type="match status" value="2"/>
</dbReference>
<dbReference type="Gene3D" id="3.10.580.10">
    <property type="entry name" value="CBS-domain"/>
    <property type="match status" value="1"/>
</dbReference>
<dbReference type="Proteomes" id="UP000655287">
    <property type="component" value="Unassembled WGS sequence"/>
</dbReference>
<dbReference type="PROSITE" id="PS51371">
    <property type="entry name" value="CBS"/>
    <property type="match status" value="2"/>
</dbReference>
<accession>A0A919V8T5</accession>
<dbReference type="InterPro" id="IPR000644">
    <property type="entry name" value="CBS_dom"/>
</dbReference>
<dbReference type="InterPro" id="IPR046342">
    <property type="entry name" value="CBS_dom_sf"/>
</dbReference>
<dbReference type="PANTHER" id="PTHR43080:SF29">
    <property type="entry name" value="OS02G0818000 PROTEIN"/>
    <property type="match status" value="1"/>
</dbReference>
<evidence type="ECO:0000259" key="3">
    <source>
        <dbReference type="PROSITE" id="PS50914"/>
    </source>
</evidence>
<dbReference type="EMBL" id="BOOU01000106">
    <property type="protein sequence ID" value="GII81675.1"/>
    <property type="molecule type" value="Genomic_DNA"/>
</dbReference>
<evidence type="ECO:0000313" key="6">
    <source>
        <dbReference type="Proteomes" id="UP000655287"/>
    </source>
</evidence>
<evidence type="ECO:0000313" key="5">
    <source>
        <dbReference type="EMBL" id="GII81675.1"/>
    </source>
</evidence>